<dbReference type="Pfam" id="PF15165">
    <property type="entry name" value="REC114-like"/>
    <property type="match status" value="2"/>
</dbReference>
<dbReference type="InterPro" id="IPR029168">
    <property type="entry name" value="REC114L"/>
</dbReference>
<dbReference type="PANTHER" id="PTHR34921">
    <property type="entry name" value="MEIOTIC RECOMBINATION PROTEIN REC114"/>
    <property type="match status" value="1"/>
</dbReference>
<dbReference type="EMBL" id="WNYA01000004">
    <property type="protein sequence ID" value="KAG8576255.1"/>
    <property type="molecule type" value="Genomic_DNA"/>
</dbReference>
<dbReference type="EMBL" id="WNYA01000004">
    <property type="protein sequence ID" value="KAG8576254.1"/>
    <property type="molecule type" value="Genomic_DNA"/>
</dbReference>
<proteinExistence type="predicted"/>
<dbReference type="Proteomes" id="UP000824782">
    <property type="component" value="Unassembled WGS sequence"/>
</dbReference>
<evidence type="ECO:0000313" key="1">
    <source>
        <dbReference type="EMBL" id="KAG8576255.1"/>
    </source>
</evidence>
<protein>
    <submittedName>
        <fullName evidence="1">Uncharacterized protein</fullName>
    </submittedName>
</protein>
<gene>
    <name evidence="1" type="ORF">GDO81_009814</name>
</gene>
<reference evidence="1" key="1">
    <citation type="thesis" date="2020" institute="ProQuest LLC" country="789 East Eisenhower Parkway, Ann Arbor, MI, USA">
        <title>Comparative Genomics and Chromosome Evolution.</title>
        <authorList>
            <person name="Mudd A.B."/>
        </authorList>
    </citation>
    <scope>NUCLEOTIDE SEQUENCE</scope>
    <source>
        <strain evidence="1">237g6f4</strain>
        <tissue evidence="1">Blood</tissue>
    </source>
</reference>
<sequence length="215" mass="24295">MRSAQLTHTAPSQRLSRLCGVMAEAAGGGTSQSCDPATPTDLRGIEQGESWILKKYGRVGRPRDKDKHQPQKREGFSLISAKSWLKIEKKFDWLLFGSGIKEEFRVFRVQFAGDSKDKAQEKCDICFQKINNFLHIQNESVQESSQGISEQGHRITMTQMAQGIVSKQVNGADTINVYHPLNEELCSFLRLCLLDQNFPGFVEAVEKELYKLIKN</sequence>
<name>A0AAV7BV15_ENGPU</name>
<evidence type="ECO:0000313" key="2">
    <source>
        <dbReference type="Proteomes" id="UP000824782"/>
    </source>
</evidence>
<comment type="caution">
    <text evidence="1">The sequence shown here is derived from an EMBL/GenBank/DDBJ whole genome shotgun (WGS) entry which is preliminary data.</text>
</comment>
<keyword evidence="2" id="KW-1185">Reference proteome</keyword>
<dbReference type="AlphaFoldDB" id="A0AAV7BV15"/>
<organism evidence="1 2">
    <name type="scientific">Engystomops pustulosus</name>
    <name type="common">Tungara frog</name>
    <name type="synonym">Physalaemus pustulosus</name>
    <dbReference type="NCBI Taxonomy" id="76066"/>
    <lineage>
        <taxon>Eukaryota</taxon>
        <taxon>Metazoa</taxon>
        <taxon>Chordata</taxon>
        <taxon>Craniata</taxon>
        <taxon>Vertebrata</taxon>
        <taxon>Euteleostomi</taxon>
        <taxon>Amphibia</taxon>
        <taxon>Batrachia</taxon>
        <taxon>Anura</taxon>
        <taxon>Neobatrachia</taxon>
        <taxon>Hyloidea</taxon>
        <taxon>Leptodactylidae</taxon>
        <taxon>Leiuperinae</taxon>
        <taxon>Engystomops</taxon>
    </lineage>
</organism>
<accession>A0AAV7BV15</accession>
<dbReference type="PANTHER" id="PTHR34921:SF1">
    <property type="entry name" value="MEIOTIC RECOMBINATION PROTEIN REC114"/>
    <property type="match status" value="1"/>
</dbReference>